<protein>
    <submittedName>
        <fullName evidence="5">AraC family transcriptional regulator</fullName>
    </submittedName>
</protein>
<dbReference type="InterPro" id="IPR037923">
    <property type="entry name" value="HTH-like"/>
</dbReference>
<evidence type="ECO:0000256" key="1">
    <source>
        <dbReference type="ARBA" id="ARBA00023015"/>
    </source>
</evidence>
<dbReference type="InterPro" id="IPR018062">
    <property type="entry name" value="HTH_AraC-typ_CS"/>
</dbReference>
<keyword evidence="2" id="KW-0238">DNA-binding</keyword>
<dbReference type="GO" id="GO:0043565">
    <property type="term" value="F:sequence-specific DNA binding"/>
    <property type="evidence" value="ECO:0007669"/>
    <property type="project" value="InterPro"/>
</dbReference>
<dbReference type="AlphaFoldDB" id="A0A9X2MKR5"/>
<dbReference type="Proteomes" id="UP001141950">
    <property type="component" value="Unassembled WGS sequence"/>
</dbReference>
<dbReference type="PROSITE" id="PS01124">
    <property type="entry name" value="HTH_ARAC_FAMILY_2"/>
    <property type="match status" value="1"/>
</dbReference>
<dbReference type="EMBL" id="JANIPJ010000004">
    <property type="protein sequence ID" value="MCR2803743.1"/>
    <property type="molecule type" value="Genomic_DNA"/>
</dbReference>
<keyword evidence="6" id="KW-1185">Reference proteome</keyword>
<dbReference type="SMART" id="SM00342">
    <property type="entry name" value="HTH_ARAC"/>
    <property type="match status" value="1"/>
</dbReference>
<reference evidence="5" key="1">
    <citation type="submission" date="2022-08" db="EMBL/GenBank/DDBJ databases">
        <title>The genomic sequence of strain Paenibacillus sp. SCIV0701.</title>
        <authorList>
            <person name="Zhao H."/>
        </authorList>
    </citation>
    <scope>NUCLEOTIDE SEQUENCE</scope>
    <source>
        <strain evidence="5">SCIV0701</strain>
    </source>
</reference>
<feature type="domain" description="HTH araC/xylS-type" evidence="4">
    <location>
        <begin position="187"/>
        <end position="285"/>
    </location>
</feature>
<evidence type="ECO:0000259" key="4">
    <source>
        <dbReference type="PROSITE" id="PS01124"/>
    </source>
</evidence>
<dbReference type="PRINTS" id="PR00032">
    <property type="entry name" value="HTHARAC"/>
</dbReference>
<dbReference type="PANTHER" id="PTHR43280">
    <property type="entry name" value="ARAC-FAMILY TRANSCRIPTIONAL REGULATOR"/>
    <property type="match status" value="1"/>
</dbReference>
<evidence type="ECO:0000256" key="2">
    <source>
        <dbReference type="ARBA" id="ARBA00023125"/>
    </source>
</evidence>
<proteinExistence type="predicted"/>
<evidence type="ECO:0000313" key="6">
    <source>
        <dbReference type="Proteomes" id="UP001141950"/>
    </source>
</evidence>
<gene>
    <name evidence="5" type="ORF">NQZ67_07590</name>
</gene>
<dbReference type="InterPro" id="IPR020449">
    <property type="entry name" value="Tscrpt_reg_AraC-type_HTH"/>
</dbReference>
<dbReference type="Gene3D" id="2.60.120.280">
    <property type="entry name" value="Regulatory protein AraC"/>
    <property type="match status" value="1"/>
</dbReference>
<dbReference type="InterPro" id="IPR018060">
    <property type="entry name" value="HTH_AraC"/>
</dbReference>
<evidence type="ECO:0000256" key="3">
    <source>
        <dbReference type="ARBA" id="ARBA00023163"/>
    </source>
</evidence>
<dbReference type="Gene3D" id="1.10.10.60">
    <property type="entry name" value="Homeodomain-like"/>
    <property type="match status" value="1"/>
</dbReference>
<dbReference type="PROSITE" id="PS00041">
    <property type="entry name" value="HTH_ARAC_FAMILY_1"/>
    <property type="match status" value="1"/>
</dbReference>
<dbReference type="InterPro" id="IPR009057">
    <property type="entry name" value="Homeodomain-like_sf"/>
</dbReference>
<accession>A0A9X2MKR5</accession>
<keyword evidence="1" id="KW-0805">Transcription regulation</keyword>
<dbReference type="Pfam" id="PF02311">
    <property type="entry name" value="AraC_binding"/>
    <property type="match status" value="1"/>
</dbReference>
<dbReference type="GO" id="GO:0003700">
    <property type="term" value="F:DNA-binding transcription factor activity"/>
    <property type="evidence" value="ECO:0007669"/>
    <property type="project" value="InterPro"/>
</dbReference>
<organism evidence="5 6">
    <name type="scientific">Paenibacillus soyae</name>
    <dbReference type="NCBI Taxonomy" id="2969249"/>
    <lineage>
        <taxon>Bacteria</taxon>
        <taxon>Bacillati</taxon>
        <taxon>Bacillota</taxon>
        <taxon>Bacilli</taxon>
        <taxon>Bacillales</taxon>
        <taxon>Paenibacillaceae</taxon>
        <taxon>Paenibacillus</taxon>
    </lineage>
</organism>
<name>A0A9X2MKR5_9BACL</name>
<dbReference type="PANTHER" id="PTHR43280:SF2">
    <property type="entry name" value="HTH-TYPE TRANSCRIPTIONAL REGULATOR EXSA"/>
    <property type="match status" value="1"/>
</dbReference>
<comment type="caution">
    <text evidence="5">The sequence shown here is derived from an EMBL/GenBank/DDBJ whole genome shotgun (WGS) entry which is preliminary data.</text>
</comment>
<dbReference type="InterPro" id="IPR003313">
    <property type="entry name" value="AraC-bd"/>
</dbReference>
<sequence length="289" mass="32737">MTLQDDRRETAEFLFYTPGAWERNEQLWTIRAGHSVTKPGYQAGPKRIDCYSLHFIVAGELELLEDGRSVTLREGDLFCLFPERTYTYRRREDCLDLRLRWIAFGGPAAEPLLDEAGITPDTPFARTRLTSSIMTIIDQQFRVLRNEEGSPSQTSRGLILQSLLLQLLAALIDGGQKTNASLPDWVEQSIAYIELHAAEGLTVERLAEMAGLHRNYFSTAFTAAAGKSPQQIMTEVRMKKAAAWLKEQEATVTEIAYSLGYSTPYSFTRAFARYYGMPPTVFRERTMRG</sequence>
<dbReference type="SUPFAM" id="SSF51215">
    <property type="entry name" value="Regulatory protein AraC"/>
    <property type="match status" value="1"/>
</dbReference>
<evidence type="ECO:0000313" key="5">
    <source>
        <dbReference type="EMBL" id="MCR2803743.1"/>
    </source>
</evidence>
<dbReference type="Pfam" id="PF12833">
    <property type="entry name" value="HTH_18"/>
    <property type="match status" value="1"/>
</dbReference>
<dbReference type="RefSeq" id="WP_257444295.1">
    <property type="nucleotide sequence ID" value="NZ_JANIPJ010000004.1"/>
</dbReference>
<dbReference type="SUPFAM" id="SSF46689">
    <property type="entry name" value="Homeodomain-like"/>
    <property type="match status" value="2"/>
</dbReference>
<keyword evidence="3" id="KW-0804">Transcription</keyword>